<reference evidence="2 3" key="1">
    <citation type="submission" date="2016-11" db="EMBL/GenBank/DDBJ databases">
        <title>Comparative genomics of Acidibacillus ferroxidans species.</title>
        <authorList>
            <person name="Oliveira G."/>
            <person name="Nunes G."/>
            <person name="Oliveira R."/>
            <person name="Araujo F."/>
            <person name="Salim A."/>
            <person name="Scholte L."/>
            <person name="Morais D."/>
            <person name="Nancucheo I."/>
            <person name="Johnson D.B."/>
            <person name="Grail B."/>
            <person name="Bittencourt J."/>
            <person name="Valadares R."/>
        </authorList>
    </citation>
    <scope>NUCLEOTIDE SEQUENCE [LARGE SCALE GENOMIC DNA]</scope>
    <source>
        <strain evidence="2 3">Y002</strain>
    </source>
</reference>
<sequence>MSKEIVLYTQELCPFCEMAKALFRKHNVPHVIRNTSTNFEARREFLKLGSSVLPAFIIDGHLYEGFEPEHLRILIRQKFVIDIPKGDAIIPKKRFNRLIDNRPKKIIVPFNTLGYRAGD</sequence>
<dbReference type="EMBL" id="MPDK01000062">
    <property type="protein sequence ID" value="PWI53048.1"/>
    <property type="molecule type" value="Genomic_DNA"/>
</dbReference>
<dbReference type="OrthoDB" id="9795531at2"/>
<keyword evidence="3" id="KW-1185">Reference proteome</keyword>
<feature type="domain" description="Glutaredoxin" evidence="1">
    <location>
        <begin position="5"/>
        <end position="62"/>
    </location>
</feature>
<dbReference type="AlphaFoldDB" id="A0A2U3CVM1"/>
<dbReference type="Gene3D" id="3.40.30.10">
    <property type="entry name" value="Glutaredoxin"/>
    <property type="match status" value="1"/>
</dbReference>
<dbReference type="SUPFAM" id="SSF52833">
    <property type="entry name" value="Thioredoxin-like"/>
    <property type="match status" value="1"/>
</dbReference>
<dbReference type="PROSITE" id="PS00195">
    <property type="entry name" value="GLUTAREDOXIN_1"/>
    <property type="match status" value="1"/>
</dbReference>
<dbReference type="InterPro" id="IPR011767">
    <property type="entry name" value="GLR_AS"/>
</dbReference>
<gene>
    <name evidence="2" type="ORF">BM613_14015</name>
</gene>
<dbReference type="Pfam" id="PF00462">
    <property type="entry name" value="Glutaredoxin"/>
    <property type="match status" value="1"/>
</dbReference>
<dbReference type="InterPro" id="IPR036249">
    <property type="entry name" value="Thioredoxin-like_sf"/>
</dbReference>
<dbReference type="CDD" id="cd02976">
    <property type="entry name" value="NrdH"/>
    <property type="match status" value="1"/>
</dbReference>
<evidence type="ECO:0000313" key="2">
    <source>
        <dbReference type="EMBL" id="PWI53048.1"/>
    </source>
</evidence>
<dbReference type="PROSITE" id="PS51354">
    <property type="entry name" value="GLUTAREDOXIN_2"/>
    <property type="match status" value="1"/>
</dbReference>
<evidence type="ECO:0000313" key="3">
    <source>
        <dbReference type="Proteomes" id="UP000245380"/>
    </source>
</evidence>
<proteinExistence type="predicted"/>
<dbReference type="InterPro" id="IPR002109">
    <property type="entry name" value="Glutaredoxin"/>
</dbReference>
<dbReference type="RefSeq" id="WP_109431816.1">
    <property type="nucleotide sequence ID" value="NZ_MPDK01000062.1"/>
</dbReference>
<evidence type="ECO:0000259" key="1">
    <source>
        <dbReference type="Pfam" id="PF00462"/>
    </source>
</evidence>
<protein>
    <recommendedName>
        <fullName evidence="1">Glutaredoxin domain-containing protein</fullName>
    </recommendedName>
</protein>
<organism evidence="2 3">
    <name type="scientific">Sulfoacidibacillus thermotolerans</name>
    <name type="common">Acidibacillus sulfuroxidans</name>
    <dbReference type="NCBI Taxonomy" id="1765684"/>
    <lineage>
        <taxon>Bacteria</taxon>
        <taxon>Bacillati</taxon>
        <taxon>Bacillota</taxon>
        <taxon>Bacilli</taxon>
        <taxon>Bacillales</taxon>
        <taxon>Alicyclobacillaceae</taxon>
        <taxon>Sulfoacidibacillus</taxon>
    </lineage>
</organism>
<dbReference type="Proteomes" id="UP000245380">
    <property type="component" value="Unassembled WGS sequence"/>
</dbReference>
<accession>A0A2U3CVM1</accession>
<comment type="caution">
    <text evidence="2">The sequence shown here is derived from an EMBL/GenBank/DDBJ whole genome shotgun (WGS) entry which is preliminary data.</text>
</comment>
<name>A0A2U3CVM1_SULT2</name>